<dbReference type="STRING" id="429009.Adeg_1342"/>
<keyword evidence="2" id="KW-1185">Reference proteome</keyword>
<proteinExistence type="predicted"/>
<protein>
    <submittedName>
        <fullName evidence="1">Uncharacterized protein</fullName>
    </submittedName>
</protein>
<evidence type="ECO:0000313" key="2">
    <source>
        <dbReference type="Proteomes" id="UP000002620"/>
    </source>
</evidence>
<name>C9R820_AMMDK</name>
<organism evidence="1 2">
    <name type="scientific">Ammonifex degensii (strain DSM 10501 / KC4)</name>
    <dbReference type="NCBI Taxonomy" id="429009"/>
    <lineage>
        <taxon>Bacteria</taxon>
        <taxon>Bacillati</taxon>
        <taxon>Bacillota</taxon>
        <taxon>Clostridia</taxon>
        <taxon>Thermoanaerobacterales</taxon>
        <taxon>Thermoanaerobacteraceae</taxon>
        <taxon>Ammonifex</taxon>
    </lineage>
</organism>
<dbReference type="RefSeq" id="WP_015739326.1">
    <property type="nucleotide sequence ID" value="NC_013385.1"/>
</dbReference>
<dbReference type="AlphaFoldDB" id="C9R820"/>
<sequence>MKERILENWLDSCNERTLEAPFCFMLLSQGYTVIHLTRHSNIEMGKDIIAIDPQGVPCAFQLKSSPGKRITLTQWRNEIAPQIHDLMLGKIVHPSFPPSTRHRSYLVTNRDLDEEVARAIDDLNRGWENRGLPEIRLETIVRGQLLRMALDHTPWPTEFADVNILLELFLDNGQGPLPKAKVSHLLETTMGLYSNAVPSKTQLVRTAASSALLCALATSPWSRAENYAAEIEAWVIYIAALLAACERWGITRCEIYNNLETAKDTIFRLLGKLCEELRMRSHLVEGDALADLPLLRKVRVTQLVGLMSVYGLWQRIYGQQNEEHFEFVRNFCLTMGSQMVVWGEGAVPQFLAYYWFLKEVDGSSNSDFMLMRLLKLIATRNGKQGPSLADPYQNIEGALLEVLGFSEKEGKDLAEPSGVSYMAKGLLHLVAKRNWKQHLRGIWPDLTRLAFLKFEPAEPWQYYLWRSGHGINVCEYPPLTKHWKDLQKEAFDCQDSSLPTILRQDPILMLLFIMTYPHRATPETVKWLDKMFRKF</sequence>
<accession>C9R820</accession>
<dbReference type="KEGG" id="adg:Adeg_1342"/>
<dbReference type="HOGENOM" id="CLU_508686_0_0_9"/>
<dbReference type="EMBL" id="CP001785">
    <property type="protein sequence ID" value="ACX52449.1"/>
    <property type="molecule type" value="Genomic_DNA"/>
</dbReference>
<gene>
    <name evidence="1" type="ordered locus">Adeg_1342</name>
</gene>
<reference evidence="1 2" key="1">
    <citation type="submission" date="2009-10" db="EMBL/GenBank/DDBJ databases">
        <title>Complete sequence of chromosome of Ammonifex degensii KC4.</title>
        <authorList>
            <consortium name="US DOE Joint Genome Institute"/>
            <person name="Kerfeld C."/>
            <person name="Goodner B."/>
            <person name="Huber H."/>
            <person name="Stetter K."/>
            <person name="Lucas S."/>
            <person name="Copeland A."/>
            <person name="Lapidus A."/>
            <person name="Glavina del Rio T."/>
            <person name="Dalin E."/>
            <person name="Tice H."/>
            <person name="Bruce D."/>
            <person name="Goodwin L."/>
            <person name="Pitluck S."/>
            <person name="Saunders E."/>
            <person name="Brettin T."/>
            <person name="Detter J.C."/>
            <person name="Han C."/>
            <person name="Larimer F."/>
            <person name="Land M."/>
            <person name="Hauser L."/>
            <person name="Kyrpides N."/>
            <person name="Ovchinnikova G."/>
            <person name="Richardson P."/>
        </authorList>
    </citation>
    <scope>NUCLEOTIDE SEQUENCE [LARGE SCALE GENOMIC DNA]</scope>
    <source>
        <strain evidence="2">DSM 10501 / KC4</strain>
    </source>
</reference>
<dbReference type="Proteomes" id="UP000002620">
    <property type="component" value="Chromosome"/>
</dbReference>
<dbReference type="OrthoDB" id="9797274at2"/>
<evidence type="ECO:0000313" key="1">
    <source>
        <dbReference type="EMBL" id="ACX52449.1"/>
    </source>
</evidence>